<dbReference type="GeneID" id="31365282"/>
<feature type="chain" id="PRO_5003041903" evidence="1">
    <location>
        <begin position="23"/>
        <end position="134"/>
    </location>
</feature>
<evidence type="ECO:0000256" key="1">
    <source>
        <dbReference type="SAM" id="SignalP"/>
    </source>
</evidence>
<keyword evidence="1" id="KW-0732">Signal</keyword>
<gene>
    <name evidence="2" type="ORF">PPL_09810</name>
</gene>
<sequence>MQSYKLFIILFLTILSVHLIVSQDSSDSSDDGKTFQFCTNCNNDNCNTLSCTTVRTKTCWYIIDPCSLDYFGYYEFDVVKGVEGLVVRTYSYNQTGCMMSGHIQNIYDSPCDTCVTNPTMPYQQYYNCNSTRLY</sequence>
<dbReference type="InParanoid" id="D3BP47"/>
<dbReference type="Proteomes" id="UP000001396">
    <property type="component" value="Unassembled WGS sequence"/>
</dbReference>
<comment type="caution">
    <text evidence="2">The sequence shown here is derived from an EMBL/GenBank/DDBJ whole genome shotgun (WGS) entry which is preliminary data.</text>
</comment>
<reference evidence="2 3" key="1">
    <citation type="journal article" date="2011" name="Genome Res.">
        <title>Phylogeny-wide analysis of social amoeba genomes highlights ancient origins for complex intercellular communication.</title>
        <authorList>
            <person name="Heidel A.J."/>
            <person name="Lawal H.M."/>
            <person name="Felder M."/>
            <person name="Schilde C."/>
            <person name="Helps N.R."/>
            <person name="Tunggal B."/>
            <person name="Rivero F."/>
            <person name="John U."/>
            <person name="Schleicher M."/>
            <person name="Eichinger L."/>
            <person name="Platzer M."/>
            <person name="Noegel A.A."/>
            <person name="Schaap P."/>
            <person name="Gloeckner G."/>
        </authorList>
    </citation>
    <scope>NUCLEOTIDE SEQUENCE [LARGE SCALE GENOMIC DNA]</scope>
    <source>
        <strain evidence="3">ATCC 26659 / Pp 5 / PN500</strain>
    </source>
</reference>
<evidence type="ECO:0000313" key="2">
    <source>
        <dbReference type="EMBL" id="EFA77057.1"/>
    </source>
</evidence>
<dbReference type="EMBL" id="ADBJ01000044">
    <property type="protein sequence ID" value="EFA77057.1"/>
    <property type="molecule type" value="Genomic_DNA"/>
</dbReference>
<dbReference type="AlphaFoldDB" id="D3BP47"/>
<feature type="signal peptide" evidence="1">
    <location>
        <begin position="1"/>
        <end position="22"/>
    </location>
</feature>
<evidence type="ECO:0000313" key="3">
    <source>
        <dbReference type="Proteomes" id="UP000001396"/>
    </source>
</evidence>
<accession>D3BP47</accession>
<protein>
    <submittedName>
        <fullName evidence="2">Uncharacterized protein</fullName>
    </submittedName>
</protein>
<organism evidence="2 3">
    <name type="scientific">Heterostelium pallidum (strain ATCC 26659 / Pp 5 / PN500)</name>
    <name type="common">Cellular slime mold</name>
    <name type="synonym">Polysphondylium pallidum</name>
    <dbReference type="NCBI Taxonomy" id="670386"/>
    <lineage>
        <taxon>Eukaryota</taxon>
        <taxon>Amoebozoa</taxon>
        <taxon>Evosea</taxon>
        <taxon>Eumycetozoa</taxon>
        <taxon>Dictyostelia</taxon>
        <taxon>Acytosteliales</taxon>
        <taxon>Acytosteliaceae</taxon>
        <taxon>Heterostelium</taxon>
    </lineage>
</organism>
<name>D3BP47_HETP5</name>
<proteinExistence type="predicted"/>
<dbReference type="RefSeq" id="XP_020429186.1">
    <property type="nucleotide sequence ID" value="XM_020580599.1"/>
</dbReference>
<keyword evidence="3" id="KW-1185">Reference proteome</keyword>